<sequence length="220" mass="22100">MTDQNSAFPTQPAAPAPAKRAFYKKKRFVLPAGVLLVGILMGSCSGGSKPAADSSPIASPAASAETTPPAAAAPAAPAAAAPPSSAPAAPAAPTVGVPFSVKMRNGNTARITVVSAVRADSVTTGAFATPPKNGTYLLLDVLWETESGKTSSNPLYFSAKDANGRKADMSLFADNQLGSGEVLPGDKARGNIAFDIAPGAATVMISDPLLQEAARIQIPG</sequence>
<keyword evidence="5" id="KW-1185">Reference proteome</keyword>
<dbReference type="Gene3D" id="2.60.40.1240">
    <property type="match status" value="1"/>
</dbReference>
<proteinExistence type="predicted"/>
<feature type="domain" description="DUF4352" evidence="3">
    <location>
        <begin position="110"/>
        <end position="202"/>
    </location>
</feature>
<dbReference type="InterPro" id="IPR029050">
    <property type="entry name" value="Immunoprotect_excell_Ig-like"/>
</dbReference>
<dbReference type="Pfam" id="PF11611">
    <property type="entry name" value="DUF4352"/>
    <property type="match status" value="1"/>
</dbReference>
<evidence type="ECO:0000259" key="3">
    <source>
        <dbReference type="Pfam" id="PF11611"/>
    </source>
</evidence>
<organism evidence="4 5">
    <name type="scientific">Pseudarthrobacter siccitolerans</name>
    <dbReference type="NCBI Taxonomy" id="861266"/>
    <lineage>
        <taxon>Bacteria</taxon>
        <taxon>Bacillati</taxon>
        <taxon>Actinomycetota</taxon>
        <taxon>Actinomycetes</taxon>
        <taxon>Micrococcales</taxon>
        <taxon>Micrococcaceae</taxon>
        <taxon>Pseudarthrobacter</taxon>
    </lineage>
</organism>
<reference evidence="4 5" key="1">
    <citation type="submission" date="2023-07" db="EMBL/GenBank/DDBJ databases">
        <title>Comparative genomics of wheat-associated soil bacteria to identify genetic determinants of phenazine resistance.</title>
        <authorList>
            <person name="Mouncey N."/>
        </authorList>
    </citation>
    <scope>NUCLEOTIDE SEQUENCE [LARGE SCALE GENOMIC DNA]</scope>
    <source>
        <strain evidence="4 5">W1I3</strain>
    </source>
</reference>
<evidence type="ECO:0000256" key="1">
    <source>
        <dbReference type="ARBA" id="ARBA00022729"/>
    </source>
</evidence>
<evidence type="ECO:0000313" key="4">
    <source>
        <dbReference type="EMBL" id="MDQ0673131.1"/>
    </source>
</evidence>
<gene>
    <name evidence="4" type="ORF">QFZ36_000692</name>
</gene>
<name>A0ABU0PIJ9_9MICC</name>
<dbReference type="InterPro" id="IPR029051">
    <property type="entry name" value="DUF4352"/>
</dbReference>
<feature type="region of interest" description="Disordered" evidence="2">
    <location>
        <begin position="50"/>
        <end position="91"/>
    </location>
</feature>
<keyword evidence="1" id="KW-0732">Signal</keyword>
<protein>
    <recommendedName>
        <fullName evidence="3">DUF4352 domain-containing protein</fullName>
    </recommendedName>
</protein>
<dbReference type="EMBL" id="JAUSXB010000001">
    <property type="protein sequence ID" value="MDQ0673131.1"/>
    <property type="molecule type" value="Genomic_DNA"/>
</dbReference>
<dbReference type="Proteomes" id="UP001236806">
    <property type="component" value="Unassembled WGS sequence"/>
</dbReference>
<dbReference type="RefSeq" id="WP_306633947.1">
    <property type="nucleotide sequence ID" value="NZ_JAUSXB010000001.1"/>
</dbReference>
<accession>A0ABU0PIJ9</accession>
<comment type="caution">
    <text evidence="4">The sequence shown here is derived from an EMBL/GenBank/DDBJ whole genome shotgun (WGS) entry which is preliminary data.</text>
</comment>
<evidence type="ECO:0000313" key="5">
    <source>
        <dbReference type="Proteomes" id="UP001236806"/>
    </source>
</evidence>
<evidence type="ECO:0000256" key="2">
    <source>
        <dbReference type="SAM" id="MobiDB-lite"/>
    </source>
</evidence>